<dbReference type="InterPro" id="IPR017896">
    <property type="entry name" value="4Fe4S_Fe-S-bd"/>
</dbReference>
<feature type="domain" description="4Fe-4S ferredoxin-type" evidence="11">
    <location>
        <begin position="553"/>
        <end position="583"/>
    </location>
</feature>
<evidence type="ECO:0000256" key="5">
    <source>
        <dbReference type="ARBA" id="ARBA00022827"/>
    </source>
</evidence>
<reference evidence="13 14" key="1">
    <citation type="submission" date="2020-03" db="EMBL/GenBank/DDBJ databases">
        <title>Alteromonas ponticola sp. nov., isolated from seawater.</title>
        <authorList>
            <person name="Yoon J.-H."/>
            <person name="Kim Y.-O."/>
        </authorList>
    </citation>
    <scope>NUCLEOTIDE SEQUENCE [LARGE SCALE GENOMIC DNA]</scope>
    <source>
        <strain evidence="13 14">MYP5</strain>
    </source>
</reference>
<dbReference type="SUPFAM" id="SSF46548">
    <property type="entry name" value="alpha-helical ferredoxin"/>
    <property type="match status" value="1"/>
</dbReference>
<dbReference type="EC" id="1.1.2.4" evidence="10"/>
<evidence type="ECO:0000313" key="13">
    <source>
        <dbReference type="EMBL" id="NMH60137.1"/>
    </source>
</evidence>
<dbReference type="Pfam" id="PF01565">
    <property type="entry name" value="FAD_binding_4"/>
    <property type="match status" value="1"/>
</dbReference>
<dbReference type="Pfam" id="PF02913">
    <property type="entry name" value="FAD-oxidase_C"/>
    <property type="match status" value="1"/>
</dbReference>
<dbReference type="Gene3D" id="3.30.43.10">
    <property type="entry name" value="Uridine Diphospho-n-acetylenolpyruvylglucosamine Reductase, domain 2"/>
    <property type="match status" value="1"/>
</dbReference>
<keyword evidence="8" id="KW-0408">Iron</keyword>
<dbReference type="InterPro" id="IPR004113">
    <property type="entry name" value="FAD-bd_oxidored_4_C"/>
</dbReference>
<evidence type="ECO:0000256" key="4">
    <source>
        <dbReference type="ARBA" id="ARBA00022723"/>
    </source>
</evidence>
<organism evidence="13 14">
    <name type="scientific">Alteromonas ponticola</name>
    <dbReference type="NCBI Taxonomy" id="2720613"/>
    <lineage>
        <taxon>Bacteria</taxon>
        <taxon>Pseudomonadati</taxon>
        <taxon>Pseudomonadota</taxon>
        <taxon>Gammaproteobacteria</taxon>
        <taxon>Alteromonadales</taxon>
        <taxon>Alteromonadaceae</taxon>
        <taxon>Alteromonas/Salinimonas group</taxon>
        <taxon>Alteromonas</taxon>
    </lineage>
</organism>
<dbReference type="InterPro" id="IPR009051">
    <property type="entry name" value="Helical_ferredxn"/>
</dbReference>
<dbReference type="InterPro" id="IPR016164">
    <property type="entry name" value="FAD-linked_Oxase-like_C"/>
</dbReference>
<dbReference type="EMBL" id="JAATNW010000004">
    <property type="protein sequence ID" value="NMH60137.1"/>
    <property type="molecule type" value="Genomic_DNA"/>
</dbReference>
<dbReference type="PROSITE" id="PS51379">
    <property type="entry name" value="4FE4S_FER_2"/>
    <property type="match status" value="1"/>
</dbReference>
<comment type="caution">
    <text evidence="13">The sequence shown here is derived from an EMBL/GenBank/DDBJ whole genome shotgun (WGS) entry which is preliminary data.</text>
</comment>
<dbReference type="InterPro" id="IPR017900">
    <property type="entry name" value="4Fe4S_Fe_S_CS"/>
</dbReference>
<keyword evidence="6" id="KW-0809">Transit peptide</keyword>
<proteinExistence type="inferred from homology"/>
<feature type="domain" description="FAD-binding PCMH-type" evidence="12">
    <location>
        <begin position="60"/>
        <end position="288"/>
    </location>
</feature>
<dbReference type="Gene3D" id="3.30.70.2190">
    <property type="match status" value="1"/>
</dbReference>
<dbReference type="PANTHER" id="PTHR11748:SF111">
    <property type="entry name" value="D-LACTATE DEHYDROGENASE, MITOCHONDRIAL-RELATED"/>
    <property type="match status" value="1"/>
</dbReference>
<dbReference type="SUPFAM" id="SSF56176">
    <property type="entry name" value="FAD-binding/transporter-associated domain-like"/>
    <property type="match status" value="1"/>
</dbReference>
<name>A0ABX1R0Z2_9ALTE</name>
<dbReference type="Gene3D" id="3.30.465.10">
    <property type="match status" value="1"/>
</dbReference>
<dbReference type="InterPro" id="IPR036318">
    <property type="entry name" value="FAD-bd_PCMH-like_sf"/>
</dbReference>
<evidence type="ECO:0000256" key="10">
    <source>
        <dbReference type="ARBA" id="ARBA00038897"/>
    </source>
</evidence>
<dbReference type="InterPro" id="IPR004017">
    <property type="entry name" value="Cys_rich_dom"/>
</dbReference>
<dbReference type="InterPro" id="IPR006094">
    <property type="entry name" value="Oxid_FAD_bind_N"/>
</dbReference>
<dbReference type="Pfam" id="PF02754">
    <property type="entry name" value="CCG"/>
    <property type="match status" value="2"/>
</dbReference>
<dbReference type="Gene3D" id="3.30.70.2740">
    <property type="match status" value="1"/>
</dbReference>
<protein>
    <recommendedName>
        <fullName evidence="10">D-lactate dehydrogenase (cytochrome)</fullName>
        <ecNumber evidence="10">1.1.2.4</ecNumber>
    </recommendedName>
</protein>
<evidence type="ECO:0000313" key="14">
    <source>
        <dbReference type="Proteomes" id="UP000709336"/>
    </source>
</evidence>
<dbReference type="InterPro" id="IPR016169">
    <property type="entry name" value="FAD-bd_PCMH_sub2"/>
</dbReference>
<dbReference type="Gene3D" id="1.10.1060.10">
    <property type="entry name" value="Alpha-helical ferredoxin"/>
    <property type="match status" value="1"/>
</dbReference>
<dbReference type="RefSeq" id="WP_169210690.1">
    <property type="nucleotide sequence ID" value="NZ_JAATNW010000004.1"/>
</dbReference>
<dbReference type="InterPro" id="IPR016166">
    <property type="entry name" value="FAD-bd_PCMH"/>
</dbReference>
<evidence type="ECO:0000259" key="12">
    <source>
        <dbReference type="PROSITE" id="PS51387"/>
    </source>
</evidence>
<dbReference type="Proteomes" id="UP000709336">
    <property type="component" value="Unassembled WGS sequence"/>
</dbReference>
<accession>A0ABX1R0Z2</accession>
<keyword evidence="4" id="KW-0479">Metal-binding</keyword>
<evidence type="ECO:0000259" key="11">
    <source>
        <dbReference type="PROSITE" id="PS51379"/>
    </source>
</evidence>
<keyword evidence="7" id="KW-0560">Oxidoreductase</keyword>
<keyword evidence="5" id="KW-0274">FAD</keyword>
<keyword evidence="14" id="KW-1185">Reference proteome</keyword>
<evidence type="ECO:0000256" key="3">
    <source>
        <dbReference type="ARBA" id="ARBA00022630"/>
    </source>
</evidence>
<evidence type="ECO:0000256" key="1">
    <source>
        <dbReference type="ARBA" id="ARBA00001974"/>
    </source>
</evidence>
<gene>
    <name evidence="13" type="ORF">HCJ96_08925</name>
</gene>
<evidence type="ECO:0000256" key="9">
    <source>
        <dbReference type="ARBA" id="ARBA00023014"/>
    </source>
</evidence>
<keyword evidence="3" id="KW-0285">Flavoprotein</keyword>
<comment type="cofactor">
    <cofactor evidence="1">
        <name>FAD</name>
        <dbReference type="ChEBI" id="CHEBI:57692"/>
    </cofactor>
</comment>
<evidence type="ECO:0000256" key="8">
    <source>
        <dbReference type="ARBA" id="ARBA00023004"/>
    </source>
</evidence>
<evidence type="ECO:0000256" key="7">
    <source>
        <dbReference type="ARBA" id="ARBA00023002"/>
    </source>
</evidence>
<dbReference type="PROSITE" id="PS51387">
    <property type="entry name" value="FAD_PCMH"/>
    <property type="match status" value="1"/>
</dbReference>
<sequence length="945" mass="102869">MIATDDNLAVHSLVNAKALHQLTKAEQHAFNQAISAILPPQNIVRDLTRRLAFSTDASFYQLTPALILQVATPEQMQRVIALAHMHSVAITFRAAGTSLSGQAVSDSVLIMLTSDWQQHEIVDDGRKISLQPGIIGARANRLLAPYGRKIGPDPASINACKIGGIAANNASGMCCGIRHNSYHTLSAMHLILADGSEVITNDKESSATFRDAHANLLNELKLLGTQIKADPTLSEHIRHQFRLKNTMGYGINALLDFDDPLDMLTHLMIGSEGTLGFIANITYNTIAIPTQRMVGLYLFSSLAQACRLPSQLKTLDVSAVELMDTRALRAVQHLLSPFIGAPVEDGQVALLIEIGTEDPASLDTLRQSLNTLLSASSGIQPLCELTSDPLTIDTLWSIRKGLFPAVGAVREAGTTVIIEDIALPLEQLAEGLSELTQLFEQHDYPEAIIFGHALDGNVHFVFTQRFDTESEIKRYQAMMDAVVELITVRFDGTLKAEHGTGRNMAPFLSQQWGPASVNVMRKIKSLLDPAGILNPGVILNDNPDAHLLHLKALPPVDDKVDACIECGFCEPSCPSKALTLTPRHRIALQRRAKSLPSSAQQEVNKAFNYLGIESCAATGMCATTCPVNINTGDWVRDLRSKVAKKNWLAAFSATHLSAVTNLTRKTLSLTRNVSKLVSAERLESTTRKLNKATDRRIPAWLDSTPAGADNNRFQSASFADKIIYLPSCPNRTFGSNENQPPLQQTVISLLNKAKIEVIIPAQSDALCCGQPWLSKGYVELANKVSAQTARTISQLNPDSKTAIITDASSCALQFAQNALPYKELGAYLLENVVPKLTITPLNEPVLLHTTCSTKRSHQSSFMQQLTHLCATTVIETDEISCCGFAGDKGFWIPELNESALAPLASLDLSQCRRGVSNNRSCEIGLSRYSGVKFSHIAYLLDEVSR</sequence>
<evidence type="ECO:0000256" key="6">
    <source>
        <dbReference type="ARBA" id="ARBA00022946"/>
    </source>
</evidence>
<dbReference type="SUPFAM" id="SSF55103">
    <property type="entry name" value="FAD-linked oxidases, C-terminal domain"/>
    <property type="match status" value="1"/>
</dbReference>
<dbReference type="Gene3D" id="1.10.45.10">
    <property type="entry name" value="Vanillyl-alcohol Oxidase, Chain A, domain 4"/>
    <property type="match status" value="1"/>
</dbReference>
<comment type="similarity">
    <text evidence="2">Belongs to the FAD-binding oxidoreductase/transferase type 4 family.</text>
</comment>
<dbReference type="Pfam" id="PF13183">
    <property type="entry name" value="Fer4_8"/>
    <property type="match status" value="1"/>
</dbReference>
<dbReference type="PROSITE" id="PS00198">
    <property type="entry name" value="4FE4S_FER_1"/>
    <property type="match status" value="1"/>
</dbReference>
<dbReference type="InterPro" id="IPR016167">
    <property type="entry name" value="FAD-bd_PCMH_sub1"/>
</dbReference>
<keyword evidence="9" id="KW-0411">Iron-sulfur</keyword>
<evidence type="ECO:0000256" key="2">
    <source>
        <dbReference type="ARBA" id="ARBA00008000"/>
    </source>
</evidence>
<dbReference type="InterPro" id="IPR016171">
    <property type="entry name" value="Vanillyl_alc_oxidase_C-sub2"/>
</dbReference>
<dbReference type="PANTHER" id="PTHR11748">
    <property type="entry name" value="D-LACTATE DEHYDROGENASE"/>
    <property type="match status" value="1"/>
</dbReference>